<accession>A0A0J7KM58</accession>
<dbReference type="OrthoDB" id="7700262at2759"/>
<gene>
    <name evidence="1" type="ORF">RF55_8769</name>
</gene>
<dbReference type="PaxDb" id="67767-A0A0J7KM58"/>
<sequence length="254" mass="28464">MASGGEDSIQNLAQSDKISTMNANLHSDRNSMHVDVETASASEVLQSLLQETGIKRNHSFNKPVFVNKASLIKRPLVAKDAETEPLSGGKIRNSDESCNLFSHSSNTTESVIFISEEILKNRYSSHNQGPFDVHVQRISDPRAPLHPITVGRIIYGLNNEDILEIKKIGFSKVSIFLKTKETTNQLVSDQRLQKKDLIAFIPPSRTSRKGIIRNVPLYLTDQNILENIKRSGLHLDTVQLNTLQMDTKLCTRFN</sequence>
<dbReference type="Proteomes" id="UP000036403">
    <property type="component" value="Unassembled WGS sequence"/>
</dbReference>
<keyword evidence="2" id="KW-1185">Reference proteome</keyword>
<reference evidence="1 2" key="1">
    <citation type="submission" date="2015-04" db="EMBL/GenBank/DDBJ databases">
        <title>Lasius niger genome sequencing.</title>
        <authorList>
            <person name="Konorov E.A."/>
            <person name="Nikitin M.A."/>
            <person name="Kirill M.V."/>
            <person name="Chang P."/>
        </authorList>
    </citation>
    <scope>NUCLEOTIDE SEQUENCE [LARGE SCALE GENOMIC DNA]</scope>
    <source>
        <tissue evidence="1">Whole</tissue>
    </source>
</reference>
<protein>
    <submittedName>
        <fullName evidence="1">Nucleic-acid-binding protein from mobile element jockey-like isoform x2 protein</fullName>
    </submittedName>
</protein>
<name>A0A0J7KM58_LASNI</name>
<evidence type="ECO:0000313" key="2">
    <source>
        <dbReference type="Proteomes" id="UP000036403"/>
    </source>
</evidence>
<dbReference type="AlphaFoldDB" id="A0A0J7KM58"/>
<dbReference type="EMBL" id="LBMM01005611">
    <property type="protein sequence ID" value="KMQ91377.1"/>
    <property type="molecule type" value="Genomic_DNA"/>
</dbReference>
<organism evidence="1 2">
    <name type="scientific">Lasius niger</name>
    <name type="common">Black garden ant</name>
    <dbReference type="NCBI Taxonomy" id="67767"/>
    <lineage>
        <taxon>Eukaryota</taxon>
        <taxon>Metazoa</taxon>
        <taxon>Ecdysozoa</taxon>
        <taxon>Arthropoda</taxon>
        <taxon>Hexapoda</taxon>
        <taxon>Insecta</taxon>
        <taxon>Pterygota</taxon>
        <taxon>Neoptera</taxon>
        <taxon>Endopterygota</taxon>
        <taxon>Hymenoptera</taxon>
        <taxon>Apocrita</taxon>
        <taxon>Aculeata</taxon>
        <taxon>Formicoidea</taxon>
        <taxon>Formicidae</taxon>
        <taxon>Formicinae</taxon>
        <taxon>Lasius</taxon>
        <taxon>Lasius</taxon>
    </lineage>
</organism>
<evidence type="ECO:0000313" key="1">
    <source>
        <dbReference type="EMBL" id="KMQ91377.1"/>
    </source>
</evidence>
<proteinExistence type="predicted"/>
<dbReference type="STRING" id="67767.A0A0J7KM58"/>
<comment type="caution">
    <text evidence="1">The sequence shown here is derived from an EMBL/GenBank/DDBJ whole genome shotgun (WGS) entry which is preliminary data.</text>
</comment>